<feature type="chain" id="PRO_5004295862" description="Catalase-related peroxidase" evidence="10">
    <location>
        <begin position="23"/>
        <end position="324"/>
    </location>
</feature>
<dbReference type="CDD" id="cd08153">
    <property type="entry name" value="srpA_like"/>
    <property type="match status" value="1"/>
</dbReference>
<evidence type="ECO:0000256" key="5">
    <source>
        <dbReference type="ARBA" id="ARBA00023002"/>
    </source>
</evidence>
<reference evidence="12 13" key="1">
    <citation type="journal article" date="2003" name="Proc. Natl. Acad. Sci. U.S.A.">
        <title>The complete genome sequence of the carcinogenic bacterium Helicobacter hepaticus.</title>
        <authorList>
            <person name="Suerbaum S."/>
            <person name="Josenhans C."/>
            <person name="Sterzenbach T."/>
            <person name="Drescher B."/>
            <person name="Brandt P."/>
            <person name="Bell M."/>
            <person name="Droege M."/>
            <person name="Fartmann B."/>
            <person name="Fischer H.-P."/>
            <person name="Ge Z."/>
            <person name="Hoerster A."/>
            <person name="Holland R."/>
            <person name="Klein K."/>
            <person name="Koenig J."/>
            <person name="Macko L."/>
            <person name="Mendz G.L."/>
            <person name="Nyakatura G."/>
            <person name="Schauer D.B."/>
            <person name="Shen Z."/>
            <person name="Weber J."/>
            <person name="Frosch M."/>
            <person name="Fox J.G."/>
        </authorList>
    </citation>
    <scope>NUCLEOTIDE SEQUENCE [LARGE SCALE GENOMIC DNA]</scope>
    <source>
        <strain evidence="13">ATCC 51449 / 3B1</strain>
    </source>
</reference>
<dbReference type="SUPFAM" id="SSF56634">
    <property type="entry name" value="Heme-dependent catalase-like"/>
    <property type="match status" value="1"/>
</dbReference>
<evidence type="ECO:0000256" key="2">
    <source>
        <dbReference type="ARBA" id="ARBA00022559"/>
    </source>
</evidence>
<dbReference type="OrthoDB" id="255727at2"/>
<evidence type="ECO:0000256" key="1">
    <source>
        <dbReference type="ARBA" id="ARBA00005329"/>
    </source>
</evidence>
<dbReference type="PIRSF" id="PIRSF000296">
    <property type="entry name" value="SrpA"/>
    <property type="match status" value="1"/>
</dbReference>
<keyword evidence="13" id="KW-1185">Reference proteome</keyword>
<comment type="cofactor">
    <cofactor evidence="7">
        <name>heme</name>
        <dbReference type="ChEBI" id="CHEBI:30413"/>
    </cofactor>
</comment>
<dbReference type="GO" id="GO:0046872">
    <property type="term" value="F:metal ion binding"/>
    <property type="evidence" value="ECO:0007669"/>
    <property type="project" value="UniProtKB-KW"/>
</dbReference>
<feature type="binding site" description="axial binding residue" evidence="9">
    <location>
        <position position="316"/>
    </location>
    <ligand>
        <name>heme</name>
        <dbReference type="ChEBI" id="CHEBI:30413"/>
    </ligand>
    <ligandPart>
        <name>Fe</name>
        <dbReference type="ChEBI" id="CHEBI:18248"/>
    </ligandPart>
</feature>
<dbReference type="GO" id="GO:0005737">
    <property type="term" value="C:cytoplasm"/>
    <property type="evidence" value="ECO:0007669"/>
    <property type="project" value="TreeGrafter"/>
</dbReference>
<dbReference type="GO" id="GO:0042542">
    <property type="term" value="P:response to hydrogen peroxide"/>
    <property type="evidence" value="ECO:0007669"/>
    <property type="project" value="TreeGrafter"/>
</dbReference>
<dbReference type="Gene3D" id="1.20.1280.120">
    <property type="match status" value="1"/>
</dbReference>
<dbReference type="EMBL" id="AE017125">
    <property type="protein sequence ID" value="AAP77816.1"/>
    <property type="molecule type" value="Genomic_DNA"/>
</dbReference>
<evidence type="ECO:0000259" key="11">
    <source>
        <dbReference type="Pfam" id="PF00199"/>
    </source>
</evidence>
<comment type="function">
    <text evidence="7">Has an organic peroxide-dependent peroxidase activity.</text>
</comment>
<dbReference type="GO" id="GO:0020037">
    <property type="term" value="F:heme binding"/>
    <property type="evidence" value="ECO:0007669"/>
    <property type="project" value="InterPro"/>
</dbReference>
<dbReference type="PANTHER" id="PTHR11465:SF9">
    <property type="entry name" value="CATALASE"/>
    <property type="match status" value="1"/>
</dbReference>
<feature type="domain" description="Catalase core" evidence="11">
    <location>
        <begin position="51"/>
        <end position="321"/>
    </location>
</feature>
<keyword evidence="4 7" id="KW-0479">Metal-binding</keyword>
<dbReference type="STRING" id="235279.HH_1219"/>
<organism evidence="12 13">
    <name type="scientific">Helicobacter hepaticus (strain ATCC 51449 / 3B1)</name>
    <dbReference type="NCBI Taxonomy" id="235279"/>
    <lineage>
        <taxon>Bacteria</taxon>
        <taxon>Pseudomonadati</taxon>
        <taxon>Campylobacterota</taxon>
        <taxon>Epsilonproteobacteria</taxon>
        <taxon>Campylobacterales</taxon>
        <taxon>Helicobacteraceae</taxon>
        <taxon>Helicobacter</taxon>
    </lineage>
</organism>
<sequence>MLTKKNLGLVLMCCVLGNIAFANDERKTYDSQSIADVFYRLNGNAIKPKQKINHTKGFCASGEFIPHKGIISSIDVPLLSQQSIPVEIRYSLGGAQQDDRSKPRGMALKFQGDKDTWTMVMLNTEINFAKNPQEFGQFFEMRIPQENGKPDTEKIKRLTQKVSSYRNFEAYMKNIGISSLEHTGFYSIHTFYFQAPHKKANIAARWKFVPKDGIKYLSEQELSKLDKDFLLSSFKSYTKNKPMEYDMYLIYPNKQDVTNDTTALWKGAHKETLVGTLKVQKYNGTKCNAEVYFPSDLPAGVQPPKDPLFDTRNATYALTFSRRQ</sequence>
<dbReference type="EC" id="1.11.1.-" evidence="7"/>
<proteinExistence type="inferred from homology"/>
<feature type="active site" evidence="8">
    <location>
        <position position="54"/>
    </location>
</feature>
<keyword evidence="3 7" id="KW-0349">Heme</keyword>
<evidence type="ECO:0000256" key="8">
    <source>
        <dbReference type="PIRSR" id="PIRSR000296-1"/>
    </source>
</evidence>
<evidence type="ECO:0000256" key="6">
    <source>
        <dbReference type="ARBA" id="ARBA00023004"/>
    </source>
</evidence>
<dbReference type="InterPro" id="IPR018028">
    <property type="entry name" value="Catalase"/>
</dbReference>
<keyword evidence="6 7" id="KW-0408">Iron</keyword>
<evidence type="ECO:0000256" key="4">
    <source>
        <dbReference type="ARBA" id="ARBA00022723"/>
    </source>
</evidence>
<dbReference type="Proteomes" id="UP000002495">
    <property type="component" value="Chromosome"/>
</dbReference>
<dbReference type="PROSITE" id="PS51402">
    <property type="entry name" value="CATALASE_3"/>
    <property type="match status" value="1"/>
</dbReference>
<dbReference type="PANTHER" id="PTHR11465">
    <property type="entry name" value="CATALASE"/>
    <property type="match status" value="1"/>
</dbReference>
<dbReference type="RefSeq" id="WP_011116059.1">
    <property type="nucleotide sequence ID" value="NC_004917.1"/>
</dbReference>
<dbReference type="GO" id="GO:0042744">
    <property type="term" value="P:hydrogen peroxide catabolic process"/>
    <property type="evidence" value="ECO:0007669"/>
    <property type="project" value="TreeGrafter"/>
</dbReference>
<dbReference type="Gene3D" id="2.40.180.10">
    <property type="entry name" value="Catalase core domain"/>
    <property type="match status" value="1"/>
</dbReference>
<dbReference type="InterPro" id="IPR024168">
    <property type="entry name" value="Catalase_SrpA-type_pred"/>
</dbReference>
<evidence type="ECO:0000256" key="7">
    <source>
        <dbReference type="PIRNR" id="PIRNR000296"/>
    </source>
</evidence>
<gene>
    <name evidence="12" type="ordered locus">HH_1219</name>
</gene>
<protein>
    <recommendedName>
        <fullName evidence="7">Catalase-related peroxidase</fullName>
        <ecNumber evidence="7">1.11.1.-</ecNumber>
    </recommendedName>
</protein>
<evidence type="ECO:0000313" key="12">
    <source>
        <dbReference type="EMBL" id="AAP77816.1"/>
    </source>
</evidence>
<dbReference type="HOGENOM" id="CLU_045961_2_0_7"/>
<feature type="signal peptide" evidence="10">
    <location>
        <begin position="1"/>
        <end position="22"/>
    </location>
</feature>
<evidence type="ECO:0000313" key="13">
    <source>
        <dbReference type="Proteomes" id="UP000002495"/>
    </source>
</evidence>
<dbReference type="InterPro" id="IPR011614">
    <property type="entry name" value="Catalase_core"/>
</dbReference>
<keyword evidence="10" id="KW-0732">Signal</keyword>
<dbReference type="AlphaFoldDB" id="Q7VGV1"/>
<dbReference type="InterPro" id="IPR020835">
    <property type="entry name" value="Catalase_sf"/>
</dbReference>
<comment type="similarity">
    <text evidence="1 7">Belongs to the catalase family.</text>
</comment>
<dbReference type="KEGG" id="hhe:HH_1219"/>
<evidence type="ECO:0000256" key="9">
    <source>
        <dbReference type="PIRSR" id="PIRSR000296-2"/>
    </source>
</evidence>
<evidence type="ECO:0000256" key="3">
    <source>
        <dbReference type="ARBA" id="ARBA00022617"/>
    </source>
</evidence>
<keyword evidence="2 7" id="KW-0575">Peroxidase</keyword>
<name>Q7VGV1_HELHP</name>
<dbReference type="GO" id="GO:0004096">
    <property type="term" value="F:catalase activity"/>
    <property type="evidence" value="ECO:0007669"/>
    <property type="project" value="InterPro"/>
</dbReference>
<keyword evidence="5 7" id="KW-0560">Oxidoreductase</keyword>
<accession>Q7VGV1</accession>
<dbReference type="eggNOG" id="COG0753">
    <property type="taxonomic scope" value="Bacteria"/>
</dbReference>
<dbReference type="Pfam" id="PF00199">
    <property type="entry name" value="Catalase"/>
    <property type="match status" value="1"/>
</dbReference>
<evidence type="ECO:0000256" key="10">
    <source>
        <dbReference type="SAM" id="SignalP"/>
    </source>
</evidence>